<dbReference type="Gene3D" id="3.20.170.30">
    <property type="match status" value="1"/>
</dbReference>
<dbReference type="GO" id="GO:0000215">
    <property type="term" value="F:tRNA 2'-phosphotransferase activity"/>
    <property type="evidence" value="ECO:0007669"/>
    <property type="project" value="TreeGrafter"/>
</dbReference>
<dbReference type="Gene3D" id="1.10.10.970">
    <property type="entry name" value="RNA 2'-phosphotransferase, Tpt1/KptA family, N-terminal domain"/>
    <property type="match status" value="1"/>
</dbReference>
<dbReference type="NCBIfam" id="NF002014">
    <property type="entry name" value="PRK00819.1-4"/>
    <property type="match status" value="1"/>
</dbReference>
<dbReference type="InterPro" id="IPR042080">
    <property type="entry name" value="RNA_2'-PTrans_N"/>
</dbReference>
<sequence>MDEKQKKHISKFLSLVLRHKPEEIGLELDANGWAVIDDLIAKADVKFSKGDLMDIVASSDKQRFALNEDQTKIRANQGHSINIDLGLPPSVPPEILYHGTAADTVGVIRKEGIQRMSRQYVHLSTHKDTAVQVGGRHGAPVIVTVRTGEMHADGLVFYLSENKVWLTEFVPAKYID</sequence>
<dbReference type="GO" id="GO:0006388">
    <property type="term" value="P:tRNA splicing, via endonucleolytic cleavage and ligation"/>
    <property type="evidence" value="ECO:0007669"/>
    <property type="project" value="UniProtKB-UniRule"/>
</dbReference>
<dbReference type="STRING" id="1419482.SAMN05444266_103330"/>
<keyword evidence="3 5" id="KW-0520">NAD</keyword>
<evidence type="ECO:0000256" key="4">
    <source>
        <dbReference type="ARBA" id="ARBA00025212"/>
    </source>
</evidence>
<dbReference type="InterPro" id="IPR042081">
    <property type="entry name" value="RNA_2'-PTrans_C"/>
</dbReference>
<evidence type="ECO:0000313" key="6">
    <source>
        <dbReference type="EMBL" id="SHL43524.1"/>
    </source>
</evidence>
<dbReference type="PANTHER" id="PTHR12684">
    <property type="entry name" value="PUTATIVE PHOSPHOTRANSFERASE"/>
    <property type="match status" value="1"/>
</dbReference>
<dbReference type="InterPro" id="IPR022928">
    <property type="entry name" value="RNA_2'-PTrans_KptA"/>
</dbReference>
<dbReference type="RefSeq" id="WP_073080109.1">
    <property type="nucleotide sequence ID" value="NZ_FRBL01000003.1"/>
</dbReference>
<dbReference type="GO" id="GO:0003950">
    <property type="term" value="F:NAD+ poly-ADP-ribosyltransferase activity"/>
    <property type="evidence" value="ECO:0007669"/>
    <property type="project" value="InterPro"/>
</dbReference>
<keyword evidence="2 5" id="KW-0808">Transferase</keyword>
<dbReference type="Proteomes" id="UP000184420">
    <property type="component" value="Unassembled WGS sequence"/>
</dbReference>
<proteinExistence type="inferred from homology"/>
<accession>A0A1M7AL91</accession>
<gene>
    <name evidence="5" type="primary">kptA</name>
    <name evidence="6" type="ORF">SAMN05444266_103330</name>
</gene>
<evidence type="ECO:0000256" key="1">
    <source>
        <dbReference type="ARBA" id="ARBA00009836"/>
    </source>
</evidence>
<evidence type="ECO:0000256" key="5">
    <source>
        <dbReference type="HAMAP-Rule" id="MF_00299"/>
    </source>
</evidence>
<reference evidence="6 7" key="1">
    <citation type="submission" date="2016-11" db="EMBL/GenBank/DDBJ databases">
        <authorList>
            <person name="Jaros S."/>
            <person name="Januszkiewicz K."/>
            <person name="Wedrychowicz H."/>
        </authorList>
    </citation>
    <scope>NUCLEOTIDE SEQUENCE [LARGE SCALE GENOMIC DNA]</scope>
    <source>
        <strain evidence="6 7">DSM 27406</strain>
    </source>
</reference>
<dbReference type="AlphaFoldDB" id="A0A1M7AL91"/>
<dbReference type="HAMAP" id="MF_00299">
    <property type="entry name" value="KptA"/>
    <property type="match status" value="1"/>
</dbReference>
<dbReference type="PANTHER" id="PTHR12684:SF2">
    <property type="entry name" value="TRNA 2'-PHOSPHOTRANSFERASE 1"/>
    <property type="match status" value="1"/>
</dbReference>
<protein>
    <recommendedName>
        <fullName evidence="5">Probable RNA 2'-phosphotransferase</fullName>
        <ecNumber evidence="5">2.7.1.-</ecNumber>
    </recommendedName>
</protein>
<dbReference type="Pfam" id="PF01885">
    <property type="entry name" value="PTS_2-RNA"/>
    <property type="match status" value="1"/>
</dbReference>
<name>A0A1M7AL91_9BACT</name>
<organism evidence="6 7">
    <name type="scientific">Chitinophaga jiangningensis</name>
    <dbReference type="NCBI Taxonomy" id="1419482"/>
    <lineage>
        <taxon>Bacteria</taxon>
        <taxon>Pseudomonadati</taxon>
        <taxon>Bacteroidota</taxon>
        <taxon>Chitinophagia</taxon>
        <taxon>Chitinophagales</taxon>
        <taxon>Chitinophagaceae</taxon>
        <taxon>Chitinophaga</taxon>
    </lineage>
</organism>
<evidence type="ECO:0000313" key="7">
    <source>
        <dbReference type="Proteomes" id="UP000184420"/>
    </source>
</evidence>
<keyword evidence="7" id="KW-1185">Reference proteome</keyword>
<evidence type="ECO:0000256" key="3">
    <source>
        <dbReference type="ARBA" id="ARBA00023027"/>
    </source>
</evidence>
<comment type="similarity">
    <text evidence="1 5">Belongs to the KptA/TPT1 family.</text>
</comment>
<dbReference type="SUPFAM" id="SSF56399">
    <property type="entry name" value="ADP-ribosylation"/>
    <property type="match status" value="1"/>
</dbReference>
<evidence type="ECO:0000256" key="2">
    <source>
        <dbReference type="ARBA" id="ARBA00022679"/>
    </source>
</evidence>
<dbReference type="EMBL" id="FRBL01000003">
    <property type="protein sequence ID" value="SHL43524.1"/>
    <property type="molecule type" value="Genomic_DNA"/>
</dbReference>
<dbReference type="EC" id="2.7.1.-" evidence="5"/>
<dbReference type="OrthoDB" id="4537997at2"/>
<comment type="function">
    <text evidence="4 5">Removes the 2'-phosphate from RNA via an intermediate in which the phosphate is ADP-ribosylated by NAD followed by a presumed transesterification to release the RNA and generate ADP-ribose 1''-2''-cyclic phosphate (APPR&gt;P). May function as an ADP-ribosylase.</text>
</comment>
<dbReference type="InterPro" id="IPR002745">
    <property type="entry name" value="Ptrans_KptA/Tpt1"/>
</dbReference>